<dbReference type="PROSITE" id="PS50977">
    <property type="entry name" value="HTH_TETR_2"/>
    <property type="match status" value="1"/>
</dbReference>
<evidence type="ECO:0000256" key="1">
    <source>
        <dbReference type="ARBA" id="ARBA00023015"/>
    </source>
</evidence>
<keyword evidence="3" id="KW-0804">Transcription</keyword>
<sequence length="195" mass="21989">MSNLKRAERSRLEILDASWDLIAERGAAVSMAEIAAAVGMTRQSIYVHFSSRGGLLMALVRRADERFFIWEGFESAMEQKDPAARLDAVLKVWLDFVPKIHPVATDLIRMRATDEDAARAWDDRMSELLKFYRGLVGGLKKEGALSLDWSVPRATDYLWASSSVQAWDLLVRERGWSEAAAAKTIRSTICRTLIK</sequence>
<evidence type="ECO:0000256" key="4">
    <source>
        <dbReference type="PROSITE-ProRule" id="PRU00335"/>
    </source>
</evidence>
<reference evidence="6 7" key="1">
    <citation type="submission" date="2019-06" db="EMBL/GenBank/DDBJ databases">
        <title>Whole genome sequence for Rhodospirillaceae sp. R148.</title>
        <authorList>
            <person name="Wang G."/>
        </authorList>
    </citation>
    <scope>NUCLEOTIDE SEQUENCE [LARGE SCALE GENOMIC DNA]</scope>
    <source>
        <strain evidence="6 7">R148</strain>
    </source>
</reference>
<dbReference type="PANTHER" id="PTHR30055:SF234">
    <property type="entry name" value="HTH-TYPE TRANSCRIPTIONAL REGULATOR BETI"/>
    <property type="match status" value="1"/>
</dbReference>
<dbReference type="EMBL" id="VHSH01000007">
    <property type="protein sequence ID" value="TQV77682.1"/>
    <property type="molecule type" value="Genomic_DNA"/>
</dbReference>
<keyword evidence="2 4" id="KW-0238">DNA-binding</keyword>
<dbReference type="Pfam" id="PF00440">
    <property type="entry name" value="TetR_N"/>
    <property type="match status" value="1"/>
</dbReference>
<organism evidence="6 7">
    <name type="scientific">Denitrobaculum tricleocarpae</name>
    <dbReference type="NCBI Taxonomy" id="2591009"/>
    <lineage>
        <taxon>Bacteria</taxon>
        <taxon>Pseudomonadati</taxon>
        <taxon>Pseudomonadota</taxon>
        <taxon>Alphaproteobacteria</taxon>
        <taxon>Rhodospirillales</taxon>
        <taxon>Rhodospirillaceae</taxon>
        <taxon>Denitrobaculum</taxon>
    </lineage>
</organism>
<protein>
    <submittedName>
        <fullName evidence="6">TetR/AcrR family transcriptional regulator</fullName>
    </submittedName>
</protein>
<dbReference type="InterPro" id="IPR001647">
    <property type="entry name" value="HTH_TetR"/>
</dbReference>
<dbReference type="PRINTS" id="PR00455">
    <property type="entry name" value="HTHTETR"/>
</dbReference>
<evidence type="ECO:0000256" key="2">
    <source>
        <dbReference type="ARBA" id="ARBA00023125"/>
    </source>
</evidence>
<gene>
    <name evidence="6" type="ORF">FKG95_19140</name>
</gene>
<dbReference type="SUPFAM" id="SSF46689">
    <property type="entry name" value="Homeodomain-like"/>
    <property type="match status" value="1"/>
</dbReference>
<accession>A0A545TKC8</accession>
<keyword evidence="1" id="KW-0805">Transcription regulation</keyword>
<dbReference type="OrthoDB" id="9805134at2"/>
<dbReference type="AlphaFoldDB" id="A0A545TKC8"/>
<dbReference type="GO" id="GO:0000976">
    <property type="term" value="F:transcription cis-regulatory region binding"/>
    <property type="evidence" value="ECO:0007669"/>
    <property type="project" value="TreeGrafter"/>
</dbReference>
<evidence type="ECO:0000313" key="6">
    <source>
        <dbReference type="EMBL" id="TQV77682.1"/>
    </source>
</evidence>
<evidence type="ECO:0000256" key="3">
    <source>
        <dbReference type="ARBA" id="ARBA00023163"/>
    </source>
</evidence>
<dbReference type="RefSeq" id="WP_142898026.1">
    <property type="nucleotide sequence ID" value="NZ_ML660058.1"/>
</dbReference>
<dbReference type="GO" id="GO:0003700">
    <property type="term" value="F:DNA-binding transcription factor activity"/>
    <property type="evidence" value="ECO:0007669"/>
    <property type="project" value="TreeGrafter"/>
</dbReference>
<name>A0A545TKC8_9PROT</name>
<keyword evidence="7" id="KW-1185">Reference proteome</keyword>
<evidence type="ECO:0000313" key="7">
    <source>
        <dbReference type="Proteomes" id="UP000315252"/>
    </source>
</evidence>
<dbReference type="InterPro" id="IPR009057">
    <property type="entry name" value="Homeodomain-like_sf"/>
</dbReference>
<dbReference type="InterPro" id="IPR050109">
    <property type="entry name" value="HTH-type_TetR-like_transc_reg"/>
</dbReference>
<proteinExistence type="predicted"/>
<feature type="domain" description="HTH tetR-type" evidence="5">
    <location>
        <begin position="8"/>
        <end position="67"/>
    </location>
</feature>
<dbReference type="Proteomes" id="UP000315252">
    <property type="component" value="Unassembled WGS sequence"/>
</dbReference>
<dbReference type="PANTHER" id="PTHR30055">
    <property type="entry name" value="HTH-TYPE TRANSCRIPTIONAL REGULATOR RUTR"/>
    <property type="match status" value="1"/>
</dbReference>
<dbReference type="Gene3D" id="1.10.357.10">
    <property type="entry name" value="Tetracycline Repressor, domain 2"/>
    <property type="match status" value="1"/>
</dbReference>
<comment type="caution">
    <text evidence="6">The sequence shown here is derived from an EMBL/GenBank/DDBJ whole genome shotgun (WGS) entry which is preliminary data.</text>
</comment>
<feature type="DNA-binding region" description="H-T-H motif" evidence="4">
    <location>
        <begin position="30"/>
        <end position="49"/>
    </location>
</feature>
<evidence type="ECO:0000259" key="5">
    <source>
        <dbReference type="PROSITE" id="PS50977"/>
    </source>
</evidence>